<evidence type="ECO:0000313" key="1">
    <source>
        <dbReference type="EMBL" id="KAJ8023858.1"/>
    </source>
</evidence>
<sequence length="324" mass="36578">MEKEGCQSPQYLEIGGMGVVHCYFFSDFYGVLWFNSTETDLENPFIQLVDSEKSGDGNLIGNYDISLNGSLLIKNVSPVHDQTFTVVKFASATENPVSFVVVVITTVISKVGHPVIDECGTEHRSCYTQLDDTSEVNCFIHDTRPAVPLKWLVRTAGIERNVTSEVNVTRKTITYTSHIVTRNLFKSSTLLSLLVCKVDSFPGMFREDESYIILENRDIAFDTKPVKTFIKHNFKLKLSCSDLKVDILVWKKQEHFEDNFEIIAYAYLSGNNFSKIFKDHYKLDKDGSLIIPHAQKKDEGIFECSFENGLAGSKNLFTVVFGTV</sequence>
<protein>
    <recommendedName>
        <fullName evidence="3">Ig-like domain-containing protein</fullName>
    </recommendedName>
</protein>
<dbReference type="InterPro" id="IPR013783">
    <property type="entry name" value="Ig-like_fold"/>
</dbReference>
<comment type="caution">
    <text evidence="1">The sequence shown here is derived from an EMBL/GenBank/DDBJ whole genome shotgun (WGS) entry which is preliminary data.</text>
</comment>
<accession>A0A9Q0YJT1</accession>
<organism evidence="1 2">
    <name type="scientific">Holothuria leucospilota</name>
    <name type="common">Black long sea cucumber</name>
    <name type="synonym">Mertensiothuria leucospilota</name>
    <dbReference type="NCBI Taxonomy" id="206669"/>
    <lineage>
        <taxon>Eukaryota</taxon>
        <taxon>Metazoa</taxon>
        <taxon>Echinodermata</taxon>
        <taxon>Eleutherozoa</taxon>
        <taxon>Echinozoa</taxon>
        <taxon>Holothuroidea</taxon>
        <taxon>Aspidochirotacea</taxon>
        <taxon>Aspidochirotida</taxon>
        <taxon>Holothuriidae</taxon>
        <taxon>Holothuria</taxon>
    </lineage>
</organism>
<dbReference type="EMBL" id="JAIZAY010000019">
    <property type="protein sequence ID" value="KAJ8023858.1"/>
    <property type="molecule type" value="Genomic_DNA"/>
</dbReference>
<keyword evidence="2" id="KW-1185">Reference proteome</keyword>
<dbReference type="SUPFAM" id="SSF48726">
    <property type="entry name" value="Immunoglobulin"/>
    <property type="match status" value="1"/>
</dbReference>
<reference evidence="1" key="1">
    <citation type="submission" date="2021-10" db="EMBL/GenBank/DDBJ databases">
        <title>Tropical sea cucumber genome reveals ecological adaptation and Cuvierian tubules defense mechanism.</title>
        <authorList>
            <person name="Chen T."/>
        </authorList>
    </citation>
    <scope>NUCLEOTIDE SEQUENCE</scope>
    <source>
        <strain evidence="1">Nanhai2018</strain>
        <tissue evidence="1">Muscle</tissue>
    </source>
</reference>
<dbReference type="AlphaFoldDB" id="A0A9Q0YJT1"/>
<name>A0A9Q0YJT1_HOLLE</name>
<evidence type="ECO:0008006" key="3">
    <source>
        <dbReference type="Google" id="ProtNLM"/>
    </source>
</evidence>
<dbReference type="InterPro" id="IPR036179">
    <property type="entry name" value="Ig-like_dom_sf"/>
</dbReference>
<dbReference type="Gene3D" id="2.60.40.10">
    <property type="entry name" value="Immunoglobulins"/>
    <property type="match status" value="1"/>
</dbReference>
<evidence type="ECO:0000313" key="2">
    <source>
        <dbReference type="Proteomes" id="UP001152320"/>
    </source>
</evidence>
<proteinExistence type="predicted"/>
<dbReference type="Proteomes" id="UP001152320">
    <property type="component" value="Chromosome 19"/>
</dbReference>
<gene>
    <name evidence="1" type="ORF">HOLleu_36419</name>
</gene>